<reference evidence="11" key="1">
    <citation type="thesis" date="2021" institute="BYU ScholarsArchive" country="Provo, UT, USA">
        <title>Applications of and Algorithms for Genome Assembly and Genomic Analyses with an Emphasis on Marine Teleosts.</title>
        <authorList>
            <person name="Pickett B.D."/>
        </authorList>
    </citation>
    <scope>NUCLEOTIDE SEQUENCE</scope>
    <source>
        <strain evidence="11">HI-2016</strain>
    </source>
</reference>
<evidence type="ECO:0000256" key="3">
    <source>
        <dbReference type="ARBA" id="ARBA00022741"/>
    </source>
</evidence>
<dbReference type="FunFam" id="3.40.50.300:FF:001083">
    <property type="entry name" value="Chromosome transmission fidelity factor 18"/>
    <property type="match status" value="1"/>
</dbReference>
<dbReference type="CDD" id="cd00009">
    <property type="entry name" value="AAA"/>
    <property type="match status" value="1"/>
</dbReference>
<proteinExistence type="inferred from homology"/>
<feature type="compositionally biased region" description="Basic and acidic residues" evidence="9">
    <location>
        <begin position="93"/>
        <end position="103"/>
    </location>
</feature>
<keyword evidence="7" id="KW-0131">Cell cycle</keyword>
<evidence type="ECO:0000256" key="5">
    <source>
        <dbReference type="ARBA" id="ARBA00023125"/>
    </source>
</evidence>
<name>A0A8T2PB62_9TELE</name>
<dbReference type="PANTHER" id="PTHR46765">
    <property type="entry name" value="P-LOOP CONTAINING NUCLEOSIDE TRIPHOSPHATE HYDROLASES SUPERFAMILY PROTEIN"/>
    <property type="match status" value="1"/>
</dbReference>
<dbReference type="GO" id="GO:0005634">
    <property type="term" value="C:nucleus"/>
    <property type="evidence" value="ECO:0007669"/>
    <property type="project" value="UniProtKB-SubCell"/>
</dbReference>
<feature type="region of interest" description="Disordered" evidence="9">
    <location>
        <begin position="324"/>
        <end position="350"/>
    </location>
</feature>
<dbReference type="AlphaFoldDB" id="A0A8T2PB62"/>
<keyword evidence="12" id="KW-1185">Reference proteome</keyword>
<dbReference type="InterPro" id="IPR053016">
    <property type="entry name" value="CTF18-RFC_complex"/>
</dbReference>
<dbReference type="Proteomes" id="UP000824540">
    <property type="component" value="Unassembled WGS sequence"/>
</dbReference>
<dbReference type="PANTHER" id="PTHR46765:SF1">
    <property type="entry name" value="P-LOOP CONTAINING NUCLEOSIDE TRIPHOSPHATE HYDROLASES SUPERFAMILY PROTEIN"/>
    <property type="match status" value="1"/>
</dbReference>
<evidence type="ECO:0000256" key="6">
    <source>
        <dbReference type="ARBA" id="ARBA00023242"/>
    </source>
</evidence>
<evidence type="ECO:0000256" key="9">
    <source>
        <dbReference type="SAM" id="MobiDB-lite"/>
    </source>
</evidence>
<dbReference type="SUPFAM" id="SSF52540">
    <property type="entry name" value="P-loop containing nucleoside triphosphate hydrolases"/>
    <property type="match status" value="1"/>
</dbReference>
<evidence type="ECO:0000313" key="12">
    <source>
        <dbReference type="Proteomes" id="UP000824540"/>
    </source>
</evidence>
<dbReference type="Pfam" id="PF00004">
    <property type="entry name" value="AAA"/>
    <property type="match status" value="1"/>
</dbReference>
<dbReference type="SMART" id="SM00382">
    <property type="entry name" value="AAA"/>
    <property type="match status" value="1"/>
</dbReference>
<keyword evidence="4" id="KW-0067">ATP-binding</keyword>
<feature type="region of interest" description="Disordered" evidence="9">
    <location>
        <begin position="54"/>
        <end position="148"/>
    </location>
</feature>
<evidence type="ECO:0000313" key="11">
    <source>
        <dbReference type="EMBL" id="KAG9349775.1"/>
    </source>
</evidence>
<keyword evidence="2" id="KW-0235">DNA replication</keyword>
<dbReference type="EMBL" id="JAFBMS010000008">
    <property type="protein sequence ID" value="KAG9349775.1"/>
    <property type="molecule type" value="Genomic_DNA"/>
</dbReference>
<dbReference type="InterPro" id="IPR027417">
    <property type="entry name" value="P-loop_NTPase"/>
</dbReference>
<keyword evidence="5" id="KW-0238">DNA-binding</keyword>
<keyword evidence="6" id="KW-0539">Nucleus</keyword>
<dbReference type="GO" id="GO:0006260">
    <property type="term" value="P:DNA replication"/>
    <property type="evidence" value="ECO:0007669"/>
    <property type="project" value="UniProtKB-KW"/>
</dbReference>
<sequence length="886" mass="99947">MDEYDEMYGIEDDFEQQFADELEVMAEFEEDYKPPRKTKVSEFRNKKPLTFEEAIASGDPVPNSKAAVRPPESAVSQQRTVNKPARQPSPSLHDNDFPEHLLDIDEFPSPKSKRRRQDVAKKLQFNSSEGGREITPPSSPEDYTRTMRDSVQAVPVRSLDISGLGELQASPRRANTTSGHVLRRPPATGDYISVTDSSGNRVYLAKKEESTATAVDSRALRNAHYSLGLLSVPIEVLLEQAEERRHQQLVEESQRMTEMINSRIDEEFGEIDGREPEEEEEVAAGDGEQDGSASRLWVDKFSPRHYTELLSDDWDTVVFGREKAAKKPKPPQVDNKLSFQQKDQQNPRFKTKTQITEEILEAELDQYQRPKYKVALLSGPPGLGKTTLAHIIAKHAGYNVVEMNASDDRSAELFQKRIDTATQMKSVLGANERPNCLVIDEIDGAPSAAINVLLATLNRKESREAEAEAGGIGALKKNKKKKTESVLLRPIICICNDLYTPALRQLRQQAFLLSFPQTQPSRLVQRLADVDTGALMALCEKTDNDIRSCINTLQFLHGRGQRQLDQRLVQSMSVGLKDQNKGLFSVKRIGEDHFMEVSGQSSSATQRLQHVLHLASSSGEHEKLTQGLYDNFLNMKVKDHSLNSALTRTQHTKNMLVAMLTEIHPSIRSRVGMLCLSLDMLSMLLEVICPKLRPVNPQLYSTREKQQLVELVDTMLSYNLTYRQDRSPEGQYLYQLEPNMEEVVRFPGLPPRRQLTYQAKQMIAREIELERMRRGKLTCFNIKAEEAEKKKADQGGGSKPAARNHQQRLENIVKQTVVETRPEVDFFGRAIVPKEKPVPSAASGEEGKVSVELKMGKAVGNSDVWFRFNEGVSNAVRRNVYIKELL</sequence>
<evidence type="ECO:0000256" key="1">
    <source>
        <dbReference type="ARBA" id="ARBA00004123"/>
    </source>
</evidence>
<dbReference type="OrthoDB" id="2195431at2759"/>
<protein>
    <recommendedName>
        <fullName evidence="10">AAA+ ATPase domain-containing protein</fullName>
    </recommendedName>
</protein>
<dbReference type="GO" id="GO:0016887">
    <property type="term" value="F:ATP hydrolysis activity"/>
    <property type="evidence" value="ECO:0007669"/>
    <property type="project" value="InterPro"/>
</dbReference>
<feature type="domain" description="AAA+ ATPase" evidence="10">
    <location>
        <begin position="371"/>
        <end position="515"/>
    </location>
</feature>
<feature type="compositionally biased region" description="Polar residues" evidence="9">
    <location>
        <begin position="335"/>
        <end position="350"/>
    </location>
</feature>
<feature type="region of interest" description="Disordered" evidence="9">
    <location>
        <begin position="170"/>
        <end position="194"/>
    </location>
</feature>
<evidence type="ECO:0000256" key="4">
    <source>
        <dbReference type="ARBA" id="ARBA00022840"/>
    </source>
</evidence>
<comment type="similarity">
    <text evidence="8">Belongs to the activator 1 small subunits family. CTF18 subfamily.</text>
</comment>
<keyword evidence="3" id="KW-0547">Nucleotide-binding</keyword>
<feature type="region of interest" description="Disordered" evidence="9">
    <location>
        <begin position="788"/>
        <end position="807"/>
    </location>
</feature>
<dbReference type="Gene3D" id="1.10.8.60">
    <property type="match status" value="1"/>
</dbReference>
<organism evidence="11 12">
    <name type="scientific">Albula glossodonta</name>
    <name type="common">roundjaw bonefish</name>
    <dbReference type="NCBI Taxonomy" id="121402"/>
    <lineage>
        <taxon>Eukaryota</taxon>
        <taxon>Metazoa</taxon>
        <taxon>Chordata</taxon>
        <taxon>Craniata</taxon>
        <taxon>Vertebrata</taxon>
        <taxon>Euteleostomi</taxon>
        <taxon>Actinopterygii</taxon>
        <taxon>Neopterygii</taxon>
        <taxon>Teleostei</taxon>
        <taxon>Albuliformes</taxon>
        <taxon>Albulidae</taxon>
        <taxon>Albula</taxon>
    </lineage>
</organism>
<accession>A0A8T2PB62</accession>
<feature type="region of interest" description="Disordered" evidence="9">
    <location>
        <begin position="268"/>
        <end position="295"/>
    </location>
</feature>
<dbReference type="GO" id="GO:0005524">
    <property type="term" value="F:ATP binding"/>
    <property type="evidence" value="ECO:0007669"/>
    <property type="project" value="UniProtKB-KW"/>
</dbReference>
<feature type="compositionally biased region" description="Acidic residues" evidence="9">
    <location>
        <begin position="275"/>
        <end position="289"/>
    </location>
</feature>
<dbReference type="InterPro" id="IPR003593">
    <property type="entry name" value="AAA+_ATPase"/>
</dbReference>
<comment type="caution">
    <text evidence="11">The sequence shown here is derived from an EMBL/GenBank/DDBJ whole genome shotgun (WGS) entry which is preliminary data.</text>
</comment>
<evidence type="ECO:0000259" key="10">
    <source>
        <dbReference type="SMART" id="SM00382"/>
    </source>
</evidence>
<evidence type="ECO:0000256" key="2">
    <source>
        <dbReference type="ARBA" id="ARBA00022705"/>
    </source>
</evidence>
<comment type="subcellular location">
    <subcellularLocation>
        <location evidence="1">Nucleus</location>
    </subcellularLocation>
</comment>
<dbReference type="InterPro" id="IPR003959">
    <property type="entry name" value="ATPase_AAA_core"/>
</dbReference>
<evidence type="ECO:0000256" key="8">
    <source>
        <dbReference type="ARBA" id="ARBA00043975"/>
    </source>
</evidence>
<gene>
    <name evidence="11" type="ORF">JZ751_026128</name>
</gene>
<dbReference type="GO" id="GO:0003677">
    <property type="term" value="F:DNA binding"/>
    <property type="evidence" value="ECO:0007669"/>
    <property type="project" value="UniProtKB-KW"/>
</dbReference>
<evidence type="ECO:0000256" key="7">
    <source>
        <dbReference type="ARBA" id="ARBA00023306"/>
    </source>
</evidence>
<dbReference type="Gene3D" id="3.40.50.300">
    <property type="entry name" value="P-loop containing nucleotide triphosphate hydrolases"/>
    <property type="match status" value="1"/>
</dbReference>